<accession>A0AA37DGX7</accession>
<evidence type="ECO:0000256" key="1">
    <source>
        <dbReference type="ARBA" id="ARBA00001974"/>
    </source>
</evidence>
<dbReference type="Pfam" id="PF03486">
    <property type="entry name" value="HI0933_like"/>
    <property type="match status" value="1"/>
</dbReference>
<feature type="domain" description="RsdA/BaiN/AoA(So)-like Rossmann fold-like" evidence="5">
    <location>
        <begin position="3"/>
        <end position="412"/>
    </location>
</feature>
<protein>
    <submittedName>
        <fullName evidence="7">HI0933 family flavoprotein</fullName>
    </submittedName>
</protein>
<feature type="signal peptide" evidence="4">
    <location>
        <begin position="1"/>
        <end position="22"/>
    </location>
</feature>
<evidence type="ECO:0000256" key="4">
    <source>
        <dbReference type="SAM" id="SignalP"/>
    </source>
</evidence>
<dbReference type="PANTHER" id="PTHR42887">
    <property type="entry name" value="OS12G0638800 PROTEIN"/>
    <property type="match status" value="1"/>
</dbReference>
<dbReference type="NCBIfam" id="TIGR00275">
    <property type="entry name" value="aminoacetone oxidase family FAD-binding enzyme"/>
    <property type="match status" value="1"/>
</dbReference>
<dbReference type="Proteomes" id="UP000018466">
    <property type="component" value="Unassembled WGS sequence"/>
</dbReference>
<keyword evidence="3" id="KW-0274">FAD</keyword>
<dbReference type="PRINTS" id="PR00368">
    <property type="entry name" value="FADPNR"/>
</dbReference>
<dbReference type="InterPro" id="IPR055178">
    <property type="entry name" value="RsdA/BaiN/AoA(So)-like_dom"/>
</dbReference>
<dbReference type="EMBL" id="AGEL01000004">
    <property type="protein sequence ID" value="EHO17693.1"/>
    <property type="molecule type" value="Genomic_DNA"/>
</dbReference>
<dbReference type="PANTHER" id="PTHR42887:SF2">
    <property type="entry name" value="OS12G0638800 PROTEIN"/>
    <property type="match status" value="1"/>
</dbReference>
<dbReference type="InterPro" id="IPR023166">
    <property type="entry name" value="BaiN-like_dom_sf"/>
</dbReference>
<evidence type="ECO:0000256" key="2">
    <source>
        <dbReference type="ARBA" id="ARBA00022630"/>
    </source>
</evidence>
<dbReference type="AlphaFoldDB" id="A0AA37DGX7"/>
<feature type="chain" id="PRO_5041463259" evidence="4">
    <location>
        <begin position="23"/>
        <end position="418"/>
    </location>
</feature>
<name>A0AA37DGX7_9FIRM</name>
<sequence>MRQIIVVGGGAAGMMAAAAAGAAGARVTLLEKNEKLGKKIYITGKGRCNLTNAAPMREVQAQVVSNPRFLYSAFQAFTNEDTMRFFESAGCPLKVERGDRVFPVSDHASDVIRALEREMQAAGVRVSLHAEVRELLFAGEGETRAVTGVVLTSGEELSADAVILATGGISYPATGSTGDGYRFAEAAGMAVTERYPSLVPLILKEQESCAAMQGLSLKNVTITLKDGKKKVYEGFGEALFTHFGMSGPLLLSASALVGPLLRTKKELELRIDLKPALTEEQLEQRLLREFDANKNKDLKNILPSLFPQSLISEVLRQSGISGEKKARDITKAERAALRQATKSLRFTATGLRGYNEAVVTKGGVSVRSLSPATLESKTVKGLYLAGELLDLDAMTGGFNLQIAWSTGMLAGKSAAEPK</sequence>
<dbReference type="RefSeq" id="WP_009532380.1">
    <property type="nucleotide sequence ID" value="NZ_CAUOLT010000029.1"/>
</dbReference>
<dbReference type="SUPFAM" id="SSF51905">
    <property type="entry name" value="FAD/NAD(P)-binding domain"/>
    <property type="match status" value="1"/>
</dbReference>
<feature type="domain" description="RsdA/BaiN/AoA(So)-like insert" evidence="6">
    <location>
        <begin position="195"/>
        <end position="359"/>
    </location>
</feature>
<dbReference type="Gene3D" id="2.40.30.10">
    <property type="entry name" value="Translation factors"/>
    <property type="match status" value="1"/>
</dbReference>
<proteinExistence type="predicted"/>
<reference evidence="7 8" key="1">
    <citation type="submission" date="2011-10" db="EMBL/GenBank/DDBJ databases">
        <title>The Genome Sequence of Lachnospiraceae bacterium ACC2.</title>
        <authorList>
            <consortium name="The Broad Institute Genome Sequencing Platform"/>
            <person name="Earl A."/>
            <person name="Ward D."/>
            <person name="Feldgarden M."/>
            <person name="Gevers D."/>
            <person name="Sizova M."/>
            <person name="Hazen A."/>
            <person name="Epstein S."/>
            <person name="Young S.K."/>
            <person name="Zeng Q."/>
            <person name="Gargeya S."/>
            <person name="Fitzgerald M."/>
            <person name="Haas B."/>
            <person name="Abouelleil A."/>
            <person name="Alvarado L."/>
            <person name="Arachchi H.M."/>
            <person name="Berlin A."/>
            <person name="Brown A."/>
            <person name="Chapman S.B."/>
            <person name="Chen Z."/>
            <person name="Dunbar C."/>
            <person name="Freedman E."/>
            <person name="Gearin G."/>
            <person name="Goldberg J."/>
            <person name="Griggs A."/>
            <person name="Gujja S."/>
            <person name="Heiman D."/>
            <person name="Howarth C."/>
            <person name="Larson L."/>
            <person name="Lui A."/>
            <person name="MacDonald P.J.P."/>
            <person name="Montmayeur A."/>
            <person name="Murphy C."/>
            <person name="Neiman D."/>
            <person name="Pearson M."/>
            <person name="Priest M."/>
            <person name="Roberts A."/>
            <person name="Saif S."/>
            <person name="Shea T."/>
            <person name="Shenoy N."/>
            <person name="Sisk P."/>
            <person name="Stolte C."/>
            <person name="Sykes S."/>
            <person name="Wortman J."/>
            <person name="Nusbaum C."/>
            <person name="Birren B."/>
        </authorList>
    </citation>
    <scope>NUCLEOTIDE SEQUENCE [LARGE SCALE GENOMIC DNA]</scope>
    <source>
        <strain evidence="7 8">ACC2</strain>
    </source>
</reference>
<dbReference type="Gene3D" id="3.50.50.60">
    <property type="entry name" value="FAD/NAD(P)-binding domain"/>
    <property type="match status" value="1"/>
</dbReference>
<dbReference type="SUPFAM" id="SSF160996">
    <property type="entry name" value="HI0933 insert domain-like"/>
    <property type="match status" value="1"/>
</dbReference>
<dbReference type="InterPro" id="IPR004792">
    <property type="entry name" value="BaiN-like"/>
</dbReference>
<gene>
    <name evidence="7" type="ORF">HMPREF9623_00547</name>
</gene>
<dbReference type="Pfam" id="PF22780">
    <property type="entry name" value="HI0933_like_1st"/>
    <property type="match status" value="1"/>
</dbReference>
<dbReference type="InterPro" id="IPR036188">
    <property type="entry name" value="FAD/NAD-bd_sf"/>
</dbReference>
<dbReference type="InterPro" id="IPR057661">
    <property type="entry name" value="RsdA/BaiN/AoA(So)_Rossmann"/>
</dbReference>
<dbReference type="GeneID" id="86940322"/>
<dbReference type="Gene3D" id="1.10.8.260">
    <property type="entry name" value="HI0933 insert domain-like"/>
    <property type="match status" value="1"/>
</dbReference>
<evidence type="ECO:0000259" key="5">
    <source>
        <dbReference type="Pfam" id="PF03486"/>
    </source>
</evidence>
<evidence type="ECO:0000313" key="8">
    <source>
        <dbReference type="Proteomes" id="UP000018466"/>
    </source>
</evidence>
<organism evidence="7 8">
    <name type="scientific">Stomatobaculum longum</name>
    <dbReference type="NCBI Taxonomy" id="796942"/>
    <lineage>
        <taxon>Bacteria</taxon>
        <taxon>Bacillati</taxon>
        <taxon>Bacillota</taxon>
        <taxon>Clostridia</taxon>
        <taxon>Lachnospirales</taxon>
        <taxon>Lachnospiraceae</taxon>
        <taxon>Stomatobaculum</taxon>
    </lineage>
</organism>
<comment type="caution">
    <text evidence="7">The sequence shown here is derived from an EMBL/GenBank/DDBJ whole genome shotgun (WGS) entry which is preliminary data.</text>
</comment>
<keyword evidence="2" id="KW-0285">Flavoprotein</keyword>
<evidence type="ECO:0000256" key="3">
    <source>
        <dbReference type="ARBA" id="ARBA00022827"/>
    </source>
</evidence>
<comment type="cofactor">
    <cofactor evidence="1">
        <name>FAD</name>
        <dbReference type="ChEBI" id="CHEBI:57692"/>
    </cofactor>
</comment>
<keyword evidence="8" id="KW-1185">Reference proteome</keyword>
<keyword evidence="4" id="KW-0732">Signal</keyword>
<evidence type="ECO:0000259" key="6">
    <source>
        <dbReference type="Pfam" id="PF22780"/>
    </source>
</evidence>
<dbReference type="PRINTS" id="PR00411">
    <property type="entry name" value="PNDRDTASEI"/>
</dbReference>
<evidence type="ECO:0000313" key="7">
    <source>
        <dbReference type="EMBL" id="EHO17693.1"/>
    </source>
</evidence>